<feature type="transmembrane region" description="Helical" evidence="6">
    <location>
        <begin position="201"/>
        <end position="221"/>
    </location>
</feature>
<feature type="binding site" evidence="5">
    <location>
        <position position="235"/>
    </location>
    <ligand>
        <name>Zn(2+)</name>
        <dbReference type="ChEBI" id="CHEBI:29105"/>
    </ligand>
</feature>
<feature type="transmembrane region" description="Helical" evidence="6">
    <location>
        <begin position="233"/>
        <end position="257"/>
    </location>
</feature>
<dbReference type="AlphaFoldDB" id="A0A0X8JDS1"/>
<protein>
    <submittedName>
        <fullName evidence="7">Hemolysin</fullName>
    </submittedName>
</protein>
<keyword evidence="8" id="KW-1185">Reference proteome</keyword>
<reference evidence="8" key="1">
    <citation type="submission" date="2016-02" db="EMBL/GenBank/DDBJ databases">
        <authorList>
            <person name="Holder M.E."/>
            <person name="Ajami N.J."/>
            <person name="Petrosino J.F."/>
        </authorList>
    </citation>
    <scope>NUCLEOTIDE SEQUENCE [LARGE SCALE GENOMIC DNA]</scope>
    <source>
        <strain evidence="8">CCUG 36733</strain>
    </source>
</reference>
<dbReference type="PANTHER" id="PTHR20855:SF3">
    <property type="entry name" value="LD03007P"/>
    <property type="match status" value="1"/>
</dbReference>
<evidence type="ECO:0000256" key="1">
    <source>
        <dbReference type="ARBA" id="ARBA00004141"/>
    </source>
</evidence>
<feature type="transmembrane region" description="Helical" evidence="6">
    <location>
        <begin position="57"/>
        <end position="76"/>
    </location>
</feature>
<dbReference type="GO" id="GO:0016020">
    <property type="term" value="C:membrane"/>
    <property type="evidence" value="ECO:0007669"/>
    <property type="project" value="UniProtKB-SubCell"/>
</dbReference>
<keyword evidence="5" id="KW-0862">Zinc</keyword>
<dbReference type="InterPro" id="IPR004254">
    <property type="entry name" value="AdipoR/HlyIII-related"/>
</dbReference>
<feature type="transmembrane region" description="Helical" evidence="6">
    <location>
        <begin position="149"/>
        <end position="168"/>
    </location>
</feature>
<keyword evidence="2 6" id="KW-0812">Transmembrane</keyword>
<evidence type="ECO:0000313" key="7">
    <source>
        <dbReference type="EMBL" id="AMD86711.1"/>
    </source>
</evidence>
<dbReference type="Proteomes" id="UP000065220">
    <property type="component" value="Chromosome"/>
</dbReference>
<evidence type="ECO:0000256" key="6">
    <source>
        <dbReference type="SAM" id="Phobius"/>
    </source>
</evidence>
<feature type="transmembrane region" description="Helical" evidence="6">
    <location>
        <begin position="175"/>
        <end position="195"/>
    </location>
</feature>
<feature type="transmembrane region" description="Helical" evidence="6">
    <location>
        <begin position="126"/>
        <end position="143"/>
    </location>
</feature>
<dbReference type="EMBL" id="CP014228">
    <property type="protein sequence ID" value="AMD86711.1"/>
    <property type="molecule type" value="Genomic_DNA"/>
</dbReference>
<dbReference type="RefSeq" id="WP_067940635.1">
    <property type="nucleotide sequence ID" value="NZ_CP014228.1"/>
</dbReference>
<proteinExistence type="predicted"/>
<keyword evidence="4 6" id="KW-0472">Membrane</keyword>
<comment type="subcellular location">
    <subcellularLocation>
        <location evidence="1">Membrane</location>
        <topology evidence="1">Multi-pass membrane protein</topology>
    </subcellularLocation>
</comment>
<dbReference type="KEGG" id="ard:AXF14_02710"/>
<feature type="transmembrane region" description="Helical" evidence="6">
    <location>
        <begin position="82"/>
        <end position="105"/>
    </location>
</feature>
<evidence type="ECO:0000256" key="5">
    <source>
        <dbReference type="PIRSR" id="PIRSR604254-1"/>
    </source>
</evidence>
<feature type="binding site" evidence="5">
    <location>
        <position position="239"/>
    </location>
    <ligand>
        <name>Zn(2+)</name>
        <dbReference type="ChEBI" id="CHEBI:29105"/>
    </ligand>
</feature>
<dbReference type="GO" id="GO:0046872">
    <property type="term" value="F:metal ion binding"/>
    <property type="evidence" value="ECO:0007669"/>
    <property type="project" value="UniProtKB-KW"/>
</dbReference>
<dbReference type="PANTHER" id="PTHR20855">
    <property type="entry name" value="ADIPOR/PROGESTIN RECEPTOR-RELATED"/>
    <property type="match status" value="1"/>
</dbReference>
<name>A0A0X8JDS1_ACTRD</name>
<dbReference type="Pfam" id="PF03006">
    <property type="entry name" value="HlyIII"/>
    <property type="match status" value="1"/>
</dbReference>
<feature type="binding site" evidence="5">
    <location>
        <position position="104"/>
    </location>
    <ligand>
        <name>Zn(2+)</name>
        <dbReference type="ChEBI" id="CHEBI:29105"/>
    </ligand>
</feature>
<evidence type="ECO:0000256" key="3">
    <source>
        <dbReference type="ARBA" id="ARBA00022989"/>
    </source>
</evidence>
<organism evidence="7 8">
    <name type="scientific">Actinomyces radicidentis</name>
    <dbReference type="NCBI Taxonomy" id="111015"/>
    <lineage>
        <taxon>Bacteria</taxon>
        <taxon>Bacillati</taxon>
        <taxon>Actinomycetota</taxon>
        <taxon>Actinomycetes</taxon>
        <taxon>Actinomycetales</taxon>
        <taxon>Actinomycetaceae</taxon>
        <taxon>Actinomyces</taxon>
    </lineage>
</organism>
<accession>A0A0X8JDS1</accession>
<keyword evidence="5" id="KW-0479">Metal-binding</keyword>
<gene>
    <name evidence="7" type="ORF">AXF14_02710</name>
</gene>
<evidence type="ECO:0000256" key="4">
    <source>
        <dbReference type="ARBA" id="ARBA00023136"/>
    </source>
</evidence>
<keyword evidence="3 6" id="KW-1133">Transmembrane helix</keyword>
<sequence length="259" mass="27283">MSPHAATRGRGARLAEDVRDAASEATSRAAGAAGSVASAAAEAAAAVLASKPRLRGWIHACTAPLALAACIVLTVLAPGAGLTWACAAYLACSLVLFANSGVYHLSNGHFPTRVTTVLQRFDHANIYLLIAGTYTPLSVALLAPGTARLVLAIVWGGALAGIVTTLVWRTAPRWFATLLYVILGWVAIWFLPSFWRADGAAVVWLILAGGIVYTVGGAVYARRWPDPAPRWFGFHEIFHVCTVLAWACQCVACYIAVLG</sequence>
<dbReference type="OrthoDB" id="9813689at2"/>
<evidence type="ECO:0000313" key="8">
    <source>
        <dbReference type="Proteomes" id="UP000065220"/>
    </source>
</evidence>
<dbReference type="STRING" id="111015.AXF14_02710"/>
<evidence type="ECO:0000256" key="2">
    <source>
        <dbReference type="ARBA" id="ARBA00022692"/>
    </source>
</evidence>